<evidence type="ECO:0000313" key="3">
    <source>
        <dbReference type="Proteomes" id="UP001401887"/>
    </source>
</evidence>
<gene>
    <name evidence="2" type="ORF">Dcar01_03556</name>
</gene>
<dbReference type="Proteomes" id="UP001401887">
    <property type="component" value="Unassembled WGS sequence"/>
</dbReference>
<name>A0ABP9WDI9_9DEIO</name>
<dbReference type="Pfam" id="PF24703">
    <property type="entry name" value="DUF7666"/>
    <property type="match status" value="1"/>
</dbReference>
<evidence type="ECO:0000313" key="2">
    <source>
        <dbReference type="EMBL" id="GAA5514795.1"/>
    </source>
</evidence>
<keyword evidence="3" id="KW-1185">Reference proteome</keyword>
<dbReference type="InterPro" id="IPR056083">
    <property type="entry name" value="DUF7666"/>
</dbReference>
<dbReference type="RefSeq" id="WP_345467931.1">
    <property type="nucleotide sequence ID" value="NZ_BAABRP010000024.1"/>
</dbReference>
<feature type="domain" description="DUF7666" evidence="1">
    <location>
        <begin position="262"/>
        <end position="356"/>
    </location>
</feature>
<comment type="caution">
    <text evidence="2">The sequence shown here is derived from an EMBL/GenBank/DDBJ whole genome shotgun (WGS) entry which is preliminary data.</text>
</comment>
<proteinExistence type="predicted"/>
<accession>A0ABP9WDI9</accession>
<organism evidence="2 3">
    <name type="scientific">Deinococcus carri</name>
    <dbReference type="NCBI Taxonomy" id="1211323"/>
    <lineage>
        <taxon>Bacteria</taxon>
        <taxon>Thermotogati</taxon>
        <taxon>Deinococcota</taxon>
        <taxon>Deinococci</taxon>
        <taxon>Deinococcales</taxon>
        <taxon>Deinococcaceae</taxon>
        <taxon>Deinococcus</taxon>
    </lineage>
</organism>
<evidence type="ECO:0000259" key="1">
    <source>
        <dbReference type="Pfam" id="PF24703"/>
    </source>
</evidence>
<sequence>MTTITVKTQAELDTALKNNELETIYVESGGTWLTIRVPDDSEVEIVLRENSRAELRENSRAVLRGNSRAVLRENSRAELWGNSHAELWGNSHAVLWENSRAVLWENSRAELWGNSHAELRENSRAELRENSRAVLRENSRAELWENSRAELWGNSHAELRENSRAVLRGNSRAVLRENSRAELWGNSHAELWGNSHALARHTAGLALYERSTAKASPLVCVHIHDPRATAEGGHQIVVPPIHTVREWADYHGLVISKDGELTVFKAVGDDLKSPHGAVYSIGTEVEAADWNREDCCGYGLHFSATPREAMRYFSRATRFLACRIHTDETVVIDQGERGQDKVKARRCVVLHEVDIDGEPLAAAAQDSK</sequence>
<protein>
    <recommendedName>
        <fullName evidence="1">DUF7666 domain-containing protein</fullName>
    </recommendedName>
</protein>
<reference evidence="2 3" key="1">
    <citation type="submission" date="2024-02" db="EMBL/GenBank/DDBJ databases">
        <title>Deinococcus carri NBRC 110142.</title>
        <authorList>
            <person name="Ichikawa N."/>
            <person name="Katano-Makiyama Y."/>
            <person name="Hidaka K."/>
        </authorList>
    </citation>
    <scope>NUCLEOTIDE SEQUENCE [LARGE SCALE GENOMIC DNA]</scope>
    <source>
        <strain evidence="2 3">NBRC 110142</strain>
    </source>
</reference>
<dbReference type="EMBL" id="BAABRP010000024">
    <property type="protein sequence ID" value="GAA5514795.1"/>
    <property type="molecule type" value="Genomic_DNA"/>
</dbReference>